<feature type="domain" description="Carrier" evidence="6">
    <location>
        <begin position="890"/>
        <end position="966"/>
    </location>
</feature>
<dbReference type="FunFam" id="3.40.50.12780:FF:000012">
    <property type="entry name" value="Non-ribosomal peptide synthetase"/>
    <property type="match status" value="1"/>
</dbReference>
<evidence type="ECO:0000256" key="4">
    <source>
        <dbReference type="ARBA" id="ARBA00029454"/>
    </source>
</evidence>
<dbReference type="CDD" id="cd05930">
    <property type="entry name" value="A_NRPS"/>
    <property type="match status" value="1"/>
</dbReference>
<keyword evidence="8" id="KW-1185">Reference proteome</keyword>
<sequence>MPGLTFSADDNTNTATTATASGRRRRPIAKEHHQSSSSLSFSSFTNTTTTTSSFGRGRDQIDMSTSDKANNIIMPSATAENESSSRILLRADSDQHVVKRSICLAQSASLLLRATGTPSAAGSSDAASWKSRVGSLEALALPSTKLIPESASGTGLERRAFTLSGVAASPDTAALTLLAAFNFLMSTYASCSDFVVVARIGSPAPAAAAGDDEELPLIVNLDDSKAVTTLGNHMNDLRTQFKELGGGAISADERQRACKKDTNGLPVYFVFSSADSDSKAAAAATAAQDRVVFSVTDSSFTITYPPSRIDKWFVAQIADHFTVVLDAVYSASTTTPAAATLASIRTAISNIMTTPVLALNNLPSDVTHTSLHWEFEAQVDRTPYAVAVMDLAGASLTYVQLNERANRLARYLISQGVEIGSYVPLIMDKSLEMAVAILGVLKAGAAYVPLALSSPHARNGDIIEEIQAKVLITSSASTGRAMMERIPLLRIIPTSFLASLPSSLLSTNISLPPSFTPESLCYLIYTSGSTGKPKGARLPHATVCRAIRSFISECALAPQSKVLQFAQYTFDMSVHDIFGALLHGHVLCLAPTDDLLSRPVEIVKAFGVQLLTVTPSFLVTLGKPDDMPSLEVVAVGGEAVPPSLIPVWATTSIHLLNGYGPTETAIWSTVQHCSRTTNPLLIGKRLATATTYVLDSQNRVLPFGVQGELCIGGPQLSTASGYFLRDDLTAEKFVPNPFRAGERMYRTGDAVRILPDGAIIFCGRIDFQVKIRGLRIELSEIESVASLHAEVAGCICDVRVDSRGEQQLVAFLDLQLQTTAAPKDMSASSTGSRILAEVKTVLASRLPPYMVPNVMMAISHLPRNINGKTDRKFVKGLTLPERAAATCGKAPSTPMQSALHNAICEMLNTADQMDVSETFNSLGLNSMLMMRLVSVIEKLFNVRVKLSDVMRNNTIEALAEEITSKRPESVPRRPDVKPSIIPDQHDDPIVVPASASQKRMWYGQEISRDNDYNCPMLLQVDREIDAQRMSEAVALTCDRHAILRTTFCQMDELMQIIRPTTQAVPFRVVQCDDEDAVVALCKEESTQIFDLRAGPLANFVLLQCASPASSYVFVNLHHIICDEASFTILYRELMEAYEGRIVSNTPRPYQFADFALGETATEAAELEVQLQYWSERLRDATPLSLPRKLDTNVSIARGTMGVVRRAVSASTLSRFSSYARKELAADVGDFAAFLSVFYLLGAKYTEQYDFTVATPVGERTTSSTQDMIGFMANTVVLRMASASPSQALSDFVANARDAVLEAFDNSEVPFESVVEALQRDPSQPLMNVFFAFRNESLAISEDATRMPWDFVAGSGLRSKCDLILEVHMPVDGANEGAIVIGYDENCFDSWFVEQIAGHYVHLLDTLATASGDAAIGSLPIVTPADIKNLKAMNALPPLVDNGPITLIKQFEEIVEARSETIALEEYERGSMTYAELNARANQLARALRCFGVQQGTHVCLLMEKSFEMIIAILGVLKSGASYVPLLRDSPVSRNAIIIGETQARIVLTSTEPSDELRKACGTTLFLPFSTLTPMYSQLPTGNLDADISSDDLAYVLFTSGTTGVPKGCCIRHSAVCAAVKSTWEVVALPDNLRILQLSEYSFDASVLDIFGALLTGSTLCVAAKSVLLSKLEVVIQDMKVDYLLITPSLLTVLRPQDVPSLKRIVVGGEATPQQIVDVWSNAPGKRLLQAYGPTETTVLATMVEMQPGSRGCALGRVIPTVTAYVLSAEGLGPVPFGCVGELCLGGRQGARGYLNRADLTAKAFVPDLFFEGETMYKTGDLVRMTPEGEIIYVGREGGYSKLNGYRIETGEVDSWTSTVPGVKRSLCLVREDAAGTATLVNFLDLGLGDAETSDCKILSADNYPQSAEIIQNARQVLQKSVPPYMVPSLWIVLNHIPVTAHGKLDGKRLKALPLEITVSAGPSAADQARNPTEEALHRIFLMVVNRTDAVDLDASFFSNGLTSLSAVWFISKIRQEFGADLRYGDVLGNSSLRQLAQLVDARKTSEVGNVVGHAVGSFNSRRSVLEGASLETPLDFPASCMQERMFMAQKAMGDGRHNVGQLLIVDRALDGAILADAVALLQQLHPILRTTYHLDAQGVVIQRIHKSLPAELVIKEVCIDTGRLSAVAQAVAERDMAVPFDIECGPVFRYGYIATASNTSALYLCVHHICTDEWGMSVLFKDIFDTYDRLLSGDQIVRDVKPRGLQYVDYAVWQEEQRTAGQVDFTAQLAFWKEHLAAAEDIKLPGRYAPAPADMPRNHSGDVEGSLKRKDVDLLNALCKSAGITQYVAMFALFNLALHVYAGSPEGMAVGTLVSNRDQADTTDIVGFFINTVAILQPIKASHTFLSYAAELNDTILTMRKSADVPFETVCESLKTNANALCTAIFIETNVAKDDGFRSVRLRRKDAMFPLTFSVNKFDDGEIGVSIEFNAFMFEEAKVQGLFSLFSELLHSIVVTPSAPIAQLNYLSDAEKQTILVEWNSWTPSQPNVPIYAQIEKQICERPLATAIDLDGKTQMTYGELGVRATILAQRLINLGVGSNVPVVLAMNKGLAFVVGTVATMMSFGSFVPVDPSIAFDRTSFIMRESGSRVILTTSDVASKWSSLKNEFTFIMVDEILSAPAASTIPVDKPLRRLTPFSFNDTAYILFTSGTTGKPKGAKVGHGGLSNFVREICIQQDIDSSARIMNVLPHTFDAGMSDLFVALAQGGTLCVVRHTDILEDMGGAYKRMRATGGAITPSALKLIEDPTRVPTLRSFLVGGEAMTEQLINLWADRIRLFNAYGPTETTIASHAKQMKKGEPITIGKAIRNVRHYVVDDFMRPVPVGTFGELLIGGIQVGQGYLQTELNAAVFIPNPFTDDNDVLYRTGDIVRFHPNGEVEFFSRKGVGMVKVRGYRVEIGEVESTISNSPANVRQVSVILNPQQQLVAFVELEETYNSRSAMAVIPATQPEAKTAIAAIRSHVRKTLPSYMVPTKIFVLSRLPLTGNSKIDRKALEAFKEAAKPASTAAPAPPAPAIVTKTVKPAIMTNVSGQILKMVADLIDCSADDITVDEDIFALGVSSLAGVRLAASLSRTFGKEITLTQMFHPSCSTIRGIAAYFGETEPAVAESPASQLAEPNSARFDDGHDEHKDTQKITAVRHQLIQMLAEQLQCEAEEIGLDDDLMGLGLSSLSGVRFAAKLTHAFGKPVTVTDLYLPGMATVRGLAQYLCPQSSRRGVSARQLRFDDCASETTTLFDSRASSPAPHAKPVKAESVGSKDSFEIDWKAETRFNPEWMECEMVNSAPVTTLEPVPRRSFAAIRPRKSESGTRPIVARPSASPKVVLLTGASGFLGAHMLKDLIKRKIEVHCVAVRAATDADAHDRVIRTLKHYKLLTPAVARRLKYVHSYAGDFEADRLGLDLDTFDMLAKTCQSIYHVGARVNHIEPYHRMKAANVSSLQWIVRLASRHSLKHVHFVSTISVANLLPITPGIEIHRRQEPGAEEYLSGLTPDTDYLSGGYYKSKWAAEMMLLQAKDWGLPVTVYRPGYLTGSVKHGIGNGEGWVDALVILACRTGLFPNFDWKNFDMTPVDWAGKAIVAIGLGLEQQQESGGQAWKGDNSGVYHICNPTSIDFLSFGKKLAAIRQRKYGQQVTLMPKYQYLRLLSILSDGNDKFAAHLRPLMGSPADHAAGGEEPDILPSSCANTLNKLRKFAPDLKCPKITPAYVETLETSWWQRSSQ</sequence>
<dbReference type="InterPro" id="IPR036736">
    <property type="entry name" value="ACP-like_sf"/>
</dbReference>
<evidence type="ECO:0000256" key="5">
    <source>
        <dbReference type="SAM" id="MobiDB-lite"/>
    </source>
</evidence>
<dbReference type="Gene3D" id="2.30.38.10">
    <property type="entry name" value="Luciferase, Domain 3"/>
    <property type="match status" value="1"/>
</dbReference>
<dbReference type="EMBL" id="JADGJQ010000011">
    <property type="protein sequence ID" value="KAJ3181680.1"/>
    <property type="molecule type" value="Genomic_DNA"/>
</dbReference>
<dbReference type="Gene3D" id="3.30.300.30">
    <property type="match status" value="3"/>
</dbReference>
<feature type="region of interest" description="Disordered" evidence="5">
    <location>
        <begin position="1"/>
        <end position="66"/>
    </location>
</feature>
<dbReference type="GO" id="GO:0044550">
    <property type="term" value="P:secondary metabolite biosynthetic process"/>
    <property type="evidence" value="ECO:0007669"/>
    <property type="project" value="TreeGrafter"/>
</dbReference>
<dbReference type="GO" id="GO:0043041">
    <property type="term" value="P:amino acid activation for nonribosomal peptide biosynthetic process"/>
    <property type="evidence" value="ECO:0007669"/>
    <property type="project" value="TreeGrafter"/>
</dbReference>
<dbReference type="PROSITE" id="PS00455">
    <property type="entry name" value="AMP_BINDING"/>
    <property type="match status" value="3"/>
</dbReference>
<dbReference type="InterPro" id="IPR036291">
    <property type="entry name" value="NAD(P)-bd_dom_sf"/>
</dbReference>
<dbReference type="SUPFAM" id="SSF47336">
    <property type="entry name" value="ACP-like"/>
    <property type="match status" value="4"/>
</dbReference>
<dbReference type="InterPro" id="IPR013120">
    <property type="entry name" value="FAR_NAD-bd"/>
</dbReference>
<dbReference type="Gene3D" id="3.40.50.720">
    <property type="entry name" value="NAD(P)-binding Rossmann-like Domain"/>
    <property type="match status" value="1"/>
</dbReference>
<dbReference type="Gene3D" id="1.10.1200.10">
    <property type="entry name" value="ACP-like"/>
    <property type="match status" value="4"/>
</dbReference>
<dbReference type="SUPFAM" id="SSF56801">
    <property type="entry name" value="Acetyl-CoA synthetase-like"/>
    <property type="match status" value="3"/>
</dbReference>
<dbReference type="Proteomes" id="UP001212152">
    <property type="component" value="Unassembled WGS sequence"/>
</dbReference>
<evidence type="ECO:0000313" key="7">
    <source>
        <dbReference type="EMBL" id="KAJ3181680.1"/>
    </source>
</evidence>
<dbReference type="PROSITE" id="PS00012">
    <property type="entry name" value="PHOSPHOPANTETHEINE"/>
    <property type="match status" value="1"/>
</dbReference>
<dbReference type="SMART" id="SM00823">
    <property type="entry name" value="PKS_PP"/>
    <property type="match status" value="4"/>
</dbReference>
<dbReference type="InterPro" id="IPR025110">
    <property type="entry name" value="AMP-bd_C"/>
</dbReference>
<dbReference type="SMART" id="SM01294">
    <property type="entry name" value="PKS_PP_betabranch"/>
    <property type="match status" value="1"/>
</dbReference>
<dbReference type="SUPFAM" id="SSF51735">
    <property type="entry name" value="NAD(P)-binding Rossmann-fold domains"/>
    <property type="match status" value="1"/>
</dbReference>
<dbReference type="InterPro" id="IPR042099">
    <property type="entry name" value="ANL_N_sf"/>
</dbReference>
<dbReference type="InterPro" id="IPR000873">
    <property type="entry name" value="AMP-dep_synth/lig_dom"/>
</dbReference>
<evidence type="ECO:0000256" key="1">
    <source>
        <dbReference type="ARBA" id="ARBA00022450"/>
    </source>
</evidence>
<dbReference type="InterPro" id="IPR010080">
    <property type="entry name" value="Thioester_reductase-like_dom"/>
</dbReference>
<dbReference type="Gene3D" id="3.30.559.10">
    <property type="entry name" value="Chloramphenicol acetyltransferase-like domain"/>
    <property type="match status" value="2"/>
</dbReference>
<dbReference type="Gene3D" id="3.40.50.980">
    <property type="match status" value="2"/>
</dbReference>
<dbReference type="InterPro" id="IPR023213">
    <property type="entry name" value="CAT-like_dom_sf"/>
</dbReference>
<dbReference type="Pfam" id="PF00501">
    <property type="entry name" value="AMP-binding"/>
    <property type="match status" value="3"/>
</dbReference>
<comment type="caution">
    <text evidence="7">The sequence shown here is derived from an EMBL/GenBank/DDBJ whole genome shotgun (WGS) entry which is preliminary data.</text>
</comment>
<dbReference type="InterPro" id="IPR020845">
    <property type="entry name" value="AMP-binding_CS"/>
</dbReference>
<dbReference type="FunFam" id="3.40.50.980:FF:000001">
    <property type="entry name" value="Non-ribosomal peptide synthetase"/>
    <property type="match status" value="2"/>
</dbReference>
<feature type="compositionally biased region" description="Basic and acidic residues" evidence="5">
    <location>
        <begin position="964"/>
        <end position="976"/>
    </location>
</feature>
<keyword evidence="2" id="KW-0597">Phosphoprotein</keyword>
<protein>
    <recommendedName>
        <fullName evidence="6">Carrier domain-containing protein</fullName>
    </recommendedName>
</protein>
<comment type="similarity">
    <text evidence="4">Belongs to the NRP synthetase family.</text>
</comment>
<dbReference type="GO" id="GO:0005737">
    <property type="term" value="C:cytoplasm"/>
    <property type="evidence" value="ECO:0007669"/>
    <property type="project" value="TreeGrafter"/>
</dbReference>
<dbReference type="GO" id="GO:0031177">
    <property type="term" value="F:phosphopantetheine binding"/>
    <property type="evidence" value="ECO:0007669"/>
    <property type="project" value="InterPro"/>
</dbReference>
<feature type="compositionally biased region" description="Low complexity" evidence="5">
    <location>
        <begin position="8"/>
        <end position="20"/>
    </location>
</feature>
<dbReference type="InterPro" id="IPR001242">
    <property type="entry name" value="Condensation_dom"/>
</dbReference>
<feature type="domain" description="Carrier" evidence="6">
    <location>
        <begin position="3172"/>
        <end position="3251"/>
    </location>
</feature>
<feature type="domain" description="Carrier" evidence="6">
    <location>
        <begin position="3063"/>
        <end position="3142"/>
    </location>
</feature>
<keyword evidence="3" id="KW-0436">Ligase</keyword>
<dbReference type="InterPro" id="IPR045851">
    <property type="entry name" value="AMP-bd_C_sf"/>
</dbReference>
<dbReference type="NCBIfam" id="TIGR01733">
    <property type="entry name" value="AA-adenyl-dom"/>
    <property type="match status" value="2"/>
</dbReference>
<dbReference type="InterPro" id="IPR009081">
    <property type="entry name" value="PP-bd_ACP"/>
</dbReference>
<dbReference type="Pfam" id="PF13193">
    <property type="entry name" value="AMP-binding_C"/>
    <property type="match status" value="1"/>
</dbReference>
<organism evidence="7 8">
    <name type="scientific">Geranomyces variabilis</name>
    <dbReference type="NCBI Taxonomy" id="109894"/>
    <lineage>
        <taxon>Eukaryota</taxon>
        <taxon>Fungi</taxon>
        <taxon>Fungi incertae sedis</taxon>
        <taxon>Chytridiomycota</taxon>
        <taxon>Chytridiomycota incertae sedis</taxon>
        <taxon>Chytridiomycetes</taxon>
        <taxon>Spizellomycetales</taxon>
        <taxon>Powellomycetaceae</taxon>
        <taxon>Geranomyces</taxon>
    </lineage>
</organism>
<evidence type="ECO:0000259" key="6">
    <source>
        <dbReference type="PROSITE" id="PS50075"/>
    </source>
</evidence>
<dbReference type="InterPro" id="IPR020806">
    <property type="entry name" value="PKS_PP-bd"/>
</dbReference>
<dbReference type="SUPFAM" id="SSF52777">
    <property type="entry name" value="CoA-dependent acyltransferases"/>
    <property type="match status" value="5"/>
</dbReference>
<feature type="compositionally biased region" description="Low complexity" evidence="5">
    <location>
        <begin position="35"/>
        <end position="54"/>
    </location>
</feature>
<dbReference type="Pfam" id="PF07993">
    <property type="entry name" value="NAD_binding_4"/>
    <property type="match status" value="1"/>
</dbReference>
<dbReference type="NCBIfam" id="NF003417">
    <property type="entry name" value="PRK04813.1"/>
    <property type="match status" value="3"/>
</dbReference>
<dbReference type="CDD" id="cd05918">
    <property type="entry name" value="A_NRPS_SidN3_like"/>
    <property type="match status" value="1"/>
</dbReference>
<evidence type="ECO:0000256" key="2">
    <source>
        <dbReference type="ARBA" id="ARBA00022553"/>
    </source>
</evidence>
<dbReference type="Gene3D" id="3.30.559.30">
    <property type="entry name" value="Nonribosomal peptide synthetase, condensation domain"/>
    <property type="match status" value="2"/>
</dbReference>
<reference evidence="7" key="1">
    <citation type="submission" date="2020-05" db="EMBL/GenBank/DDBJ databases">
        <title>Phylogenomic resolution of chytrid fungi.</title>
        <authorList>
            <person name="Stajich J.E."/>
            <person name="Amses K."/>
            <person name="Simmons R."/>
            <person name="Seto K."/>
            <person name="Myers J."/>
            <person name="Bonds A."/>
            <person name="Quandt C.A."/>
            <person name="Barry K."/>
            <person name="Liu P."/>
            <person name="Grigoriev I."/>
            <person name="Longcore J.E."/>
            <person name="James T.Y."/>
        </authorList>
    </citation>
    <scope>NUCLEOTIDE SEQUENCE</scope>
    <source>
        <strain evidence="7">JEL0379</strain>
    </source>
</reference>
<dbReference type="InterPro" id="IPR010071">
    <property type="entry name" value="AA_adenyl_dom"/>
</dbReference>
<dbReference type="Pfam" id="PF00550">
    <property type="entry name" value="PP-binding"/>
    <property type="match status" value="4"/>
</dbReference>
<dbReference type="FunFam" id="3.30.300.30:FF:000015">
    <property type="entry name" value="Nonribosomal peptide synthase SidD"/>
    <property type="match status" value="3"/>
</dbReference>
<dbReference type="Pfam" id="PF00668">
    <property type="entry name" value="Condensation"/>
    <property type="match status" value="2"/>
</dbReference>
<dbReference type="PROSITE" id="PS50075">
    <property type="entry name" value="CARRIER"/>
    <property type="match status" value="4"/>
</dbReference>
<dbReference type="NCBIfam" id="TIGR01746">
    <property type="entry name" value="Thioester-redct"/>
    <property type="match status" value="1"/>
</dbReference>
<evidence type="ECO:0000313" key="8">
    <source>
        <dbReference type="Proteomes" id="UP001212152"/>
    </source>
</evidence>
<accession>A0AAD5TNI3</accession>
<name>A0AAD5TNI3_9FUNG</name>
<keyword evidence="1" id="KW-0596">Phosphopantetheine</keyword>
<feature type="domain" description="Carrier" evidence="6">
    <location>
        <begin position="1967"/>
        <end position="2043"/>
    </location>
</feature>
<feature type="compositionally biased region" description="Basic and acidic residues" evidence="5">
    <location>
        <begin position="3160"/>
        <end position="3169"/>
    </location>
</feature>
<feature type="region of interest" description="Disordered" evidence="5">
    <location>
        <begin position="3146"/>
        <end position="3169"/>
    </location>
</feature>
<feature type="region of interest" description="Disordered" evidence="5">
    <location>
        <begin position="964"/>
        <end position="987"/>
    </location>
</feature>
<dbReference type="PANTHER" id="PTHR45527">
    <property type="entry name" value="NONRIBOSOMAL PEPTIDE SYNTHETASE"/>
    <property type="match status" value="1"/>
</dbReference>
<dbReference type="PANTHER" id="PTHR45527:SF1">
    <property type="entry name" value="FATTY ACID SYNTHASE"/>
    <property type="match status" value="1"/>
</dbReference>
<dbReference type="Gene3D" id="3.40.50.12780">
    <property type="entry name" value="N-terminal domain of ligase-like"/>
    <property type="match status" value="2"/>
</dbReference>
<proteinExistence type="inferred from homology"/>
<evidence type="ECO:0000256" key="3">
    <source>
        <dbReference type="ARBA" id="ARBA00022598"/>
    </source>
</evidence>
<dbReference type="InterPro" id="IPR006162">
    <property type="entry name" value="Ppantetheine_attach_site"/>
</dbReference>
<dbReference type="GO" id="GO:0016874">
    <property type="term" value="F:ligase activity"/>
    <property type="evidence" value="ECO:0007669"/>
    <property type="project" value="UniProtKB-KW"/>
</dbReference>
<gene>
    <name evidence="7" type="ORF">HDU87_000698</name>
</gene>